<evidence type="ECO:0000313" key="2">
    <source>
        <dbReference type="Proteomes" id="UP000322873"/>
    </source>
</evidence>
<name>A0A5M9JTF6_MONFR</name>
<dbReference type="EMBL" id="VICG01000005">
    <property type="protein sequence ID" value="KAA8571967.1"/>
    <property type="molecule type" value="Genomic_DNA"/>
</dbReference>
<dbReference type="Proteomes" id="UP000322873">
    <property type="component" value="Unassembled WGS sequence"/>
</dbReference>
<accession>A0A5M9JTF6</accession>
<dbReference type="AlphaFoldDB" id="A0A5M9JTF6"/>
<evidence type="ECO:0000313" key="1">
    <source>
        <dbReference type="EMBL" id="KAA8571967.1"/>
    </source>
</evidence>
<reference evidence="1 2" key="1">
    <citation type="submission" date="2019-06" db="EMBL/GenBank/DDBJ databases">
        <title>Genome Sequence of the Brown Rot Fungal Pathogen Monilinia fructicola.</title>
        <authorList>
            <person name="De Miccolis Angelini R.M."/>
            <person name="Landi L."/>
            <person name="Abate D."/>
            <person name="Pollastro S."/>
            <person name="Romanazzi G."/>
            <person name="Faretra F."/>
        </authorList>
    </citation>
    <scope>NUCLEOTIDE SEQUENCE [LARGE SCALE GENOMIC DNA]</scope>
    <source>
        <strain evidence="1 2">Mfrc123</strain>
    </source>
</reference>
<gene>
    <name evidence="1" type="ORF">EYC84_001908</name>
</gene>
<protein>
    <submittedName>
        <fullName evidence="1">Uncharacterized protein</fullName>
    </submittedName>
</protein>
<proteinExistence type="predicted"/>
<organism evidence="1 2">
    <name type="scientific">Monilinia fructicola</name>
    <name type="common">Brown rot fungus</name>
    <name type="synonym">Ciboria fructicola</name>
    <dbReference type="NCBI Taxonomy" id="38448"/>
    <lineage>
        <taxon>Eukaryota</taxon>
        <taxon>Fungi</taxon>
        <taxon>Dikarya</taxon>
        <taxon>Ascomycota</taxon>
        <taxon>Pezizomycotina</taxon>
        <taxon>Leotiomycetes</taxon>
        <taxon>Helotiales</taxon>
        <taxon>Sclerotiniaceae</taxon>
        <taxon>Monilinia</taxon>
    </lineage>
</organism>
<keyword evidence="2" id="KW-1185">Reference proteome</keyword>
<comment type="caution">
    <text evidence="1">The sequence shown here is derived from an EMBL/GenBank/DDBJ whole genome shotgun (WGS) entry which is preliminary data.</text>
</comment>
<sequence length="140" mass="16367">MKKKTPSSNGRREQDLIGENSSSWILVNRIGWPILFQRLPQPQIRLKCNPNAFVHPYIHSTKKQTDNQITCLSNSQFRIKHKFESIEIRRRQTLYDRSTFTKSGSEDPIRVLKHAIFQTDNDELTTVEACFDQTTNILCM</sequence>